<dbReference type="Pfam" id="PF01547">
    <property type="entry name" value="SBP_bac_1"/>
    <property type="match status" value="1"/>
</dbReference>
<sequence length="386" mass="41983">MAERILKGIAWDHERGHGCLARTADAFTAEHPGIRVEWSVRSLRDFGEGPIDRLADTYDFIVVDHPFSGHAGRSGALIDLRPLFTPEEITALETNAVGKSTISYQFGEAIYAFPTDAAAQIASYRPDLLDRLGSAVPQTHAEVLALAKKARAAGLEIATPACAIDAMCLVLTFAANLGAPLGPDEAEFFTPELLETVLDHVEELVAASDPRSLNWNPIHMYEEMSVADDIVYCPYAFGYSNYARVGRDKPILAANIAGPGADPRAGALLGGAGCAITRSCSDLEAAVAYMRWLHRPEFQAGAYFEAGGQPGLRNAWTDPAVNAAAQGFFADSLETLDKAYLRPRWDGFIPFFEPAGKTINARLKGEITRADTIERLRTLYREARPR</sequence>
<evidence type="ECO:0000256" key="2">
    <source>
        <dbReference type="ARBA" id="ARBA00008520"/>
    </source>
</evidence>
<dbReference type="EMBL" id="RZNJ01000001">
    <property type="protein sequence ID" value="RUT34781.1"/>
    <property type="molecule type" value="Genomic_DNA"/>
</dbReference>
<name>A0A433XL49_9HYPH</name>
<dbReference type="SUPFAM" id="SSF53850">
    <property type="entry name" value="Periplasmic binding protein-like II"/>
    <property type="match status" value="1"/>
</dbReference>
<evidence type="ECO:0000256" key="1">
    <source>
        <dbReference type="ARBA" id="ARBA00004418"/>
    </source>
</evidence>
<protein>
    <submittedName>
        <fullName evidence="4">Carbohydrate ABC transporter substrate-binding protein</fullName>
    </submittedName>
</protein>
<dbReference type="PANTHER" id="PTHR43649">
    <property type="entry name" value="ARABINOSE-BINDING PROTEIN-RELATED"/>
    <property type="match status" value="1"/>
</dbReference>
<dbReference type="Gene3D" id="3.40.190.10">
    <property type="entry name" value="Periplasmic binding protein-like II"/>
    <property type="match status" value="1"/>
</dbReference>
<comment type="subcellular location">
    <subcellularLocation>
        <location evidence="1">Periplasm</location>
    </subcellularLocation>
</comment>
<keyword evidence="5" id="KW-1185">Reference proteome</keyword>
<dbReference type="PANTHER" id="PTHR43649:SF12">
    <property type="entry name" value="DIACETYLCHITOBIOSE BINDING PROTEIN DASA"/>
    <property type="match status" value="1"/>
</dbReference>
<keyword evidence="3" id="KW-0574">Periplasm</keyword>
<comment type="similarity">
    <text evidence="2">Belongs to the bacterial solute-binding protein 1 family.</text>
</comment>
<accession>A0A433XL49</accession>
<dbReference type="RefSeq" id="WP_127186900.1">
    <property type="nucleotide sequence ID" value="NZ_RZNJ01000001.1"/>
</dbReference>
<dbReference type="OrthoDB" id="9811622at2"/>
<dbReference type="AlphaFoldDB" id="A0A433XL49"/>
<comment type="caution">
    <text evidence="4">The sequence shown here is derived from an EMBL/GenBank/DDBJ whole genome shotgun (WGS) entry which is preliminary data.</text>
</comment>
<dbReference type="InterPro" id="IPR006059">
    <property type="entry name" value="SBP"/>
</dbReference>
<organism evidence="4 5">
    <name type="scientific">Arsenicitalea aurantiaca</name>
    <dbReference type="NCBI Taxonomy" id="1783274"/>
    <lineage>
        <taxon>Bacteria</taxon>
        <taxon>Pseudomonadati</taxon>
        <taxon>Pseudomonadota</taxon>
        <taxon>Alphaproteobacteria</taxon>
        <taxon>Hyphomicrobiales</taxon>
        <taxon>Devosiaceae</taxon>
        <taxon>Arsenicitalea</taxon>
    </lineage>
</organism>
<proteinExistence type="inferred from homology"/>
<evidence type="ECO:0000313" key="4">
    <source>
        <dbReference type="EMBL" id="RUT34781.1"/>
    </source>
</evidence>
<reference evidence="4 5" key="1">
    <citation type="journal article" date="2016" name="Int. J. Syst. Evol. Microbiol.">
        <title>Arsenicitalea aurantiaca gen. nov., sp. nov., a new member of the family Hyphomicrobiaceae, isolated from high-arsenic sediment.</title>
        <authorList>
            <person name="Mu Y."/>
            <person name="Zhou L."/>
            <person name="Zeng X.C."/>
            <person name="Liu L."/>
            <person name="Pan Y."/>
            <person name="Chen X."/>
            <person name="Wang J."/>
            <person name="Li S."/>
            <person name="Li W.J."/>
            <person name="Wang Y."/>
        </authorList>
    </citation>
    <scope>NUCLEOTIDE SEQUENCE [LARGE SCALE GENOMIC DNA]</scope>
    <source>
        <strain evidence="4 5">42-50</strain>
    </source>
</reference>
<evidence type="ECO:0000256" key="3">
    <source>
        <dbReference type="ARBA" id="ARBA00022764"/>
    </source>
</evidence>
<dbReference type="Proteomes" id="UP000281547">
    <property type="component" value="Unassembled WGS sequence"/>
</dbReference>
<dbReference type="InterPro" id="IPR050490">
    <property type="entry name" value="Bact_solute-bd_prot1"/>
</dbReference>
<gene>
    <name evidence="4" type="ORF">EMQ25_02120</name>
</gene>
<dbReference type="GO" id="GO:0042597">
    <property type="term" value="C:periplasmic space"/>
    <property type="evidence" value="ECO:0007669"/>
    <property type="project" value="UniProtKB-SubCell"/>
</dbReference>
<evidence type="ECO:0000313" key="5">
    <source>
        <dbReference type="Proteomes" id="UP000281547"/>
    </source>
</evidence>